<evidence type="ECO:0000313" key="2">
    <source>
        <dbReference type="EMBL" id="KAE8161646.1"/>
    </source>
</evidence>
<proteinExistence type="predicted"/>
<feature type="compositionally biased region" description="Basic and acidic residues" evidence="1">
    <location>
        <begin position="36"/>
        <end position="46"/>
    </location>
</feature>
<sequence>MNGPYVGKTKCRLHPRDWRAPHSRGRDHGRKNGGPDLKDRTRKDSRMLGGRSVFLEASTKTLGVGRQWGCAWRRPKG</sequence>
<feature type="compositionally biased region" description="Basic and acidic residues" evidence="1">
    <location>
        <begin position="14"/>
        <end position="26"/>
    </location>
</feature>
<keyword evidence="3" id="KW-1185">Reference proteome</keyword>
<dbReference type="OrthoDB" id="2241241at2759"/>
<dbReference type="EMBL" id="ML738639">
    <property type="protein sequence ID" value="KAE8161646.1"/>
    <property type="molecule type" value="Genomic_DNA"/>
</dbReference>
<dbReference type="Proteomes" id="UP000326950">
    <property type="component" value="Unassembled WGS sequence"/>
</dbReference>
<dbReference type="AlphaFoldDB" id="A0A5N6USN2"/>
<name>A0A5N6USN2_ASPTM</name>
<accession>A0A5N6USN2</accession>
<organism evidence="2 3">
    <name type="scientific">Aspergillus tamarii</name>
    <dbReference type="NCBI Taxonomy" id="41984"/>
    <lineage>
        <taxon>Eukaryota</taxon>
        <taxon>Fungi</taxon>
        <taxon>Dikarya</taxon>
        <taxon>Ascomycota</taxon>
        <taxon>Pezizomycotina</taxon>
        <taxon>Eurotiomycetes</taxon>
        <taxon>Eurotiomycetidae</taxon>
        <taxon>Eurotiales</taxon>
        <taxon>Aspergillaceae</taxon>
        <taxon>Aspergillus</taxon>
        <taxon>Aspergillus subgen. Circumdati</taxon>
    </lineage>
</organism>
<feature type="region of interest" description="Disordered" evidence="1">
    <location>
        <begin position="1"/>
        <end position="46"/>
    </location>
</feature>
<evidence type="ECO:0000313" key="3">
    <source>
        <dbReference type="Proteomes" id="UP000326950"/>
    </source>
</evidence>
<protein>
    <submittedName>
        <fullName evidence="2">Uncharacterized protein</fullName>
    </submittedName>
</protein>
<gene>
    <name evidence="2" type="ORF">BDV40DRAFT_179905</name>
</gene>
<evidence type="ECO:0000256" key="1">
    <source>
        <dbReference type="SAM" id="MobiDB-lite"/>
    </source>
</evidence>
<reference evidence="2 3" key="1">
    <citation type="submission" date="2019-04" db="EMBL/GenBank/DDBJ databases">
        <title>Friends and foes A comparative genomics study of 23 Aspergillus species from section Flavi.</title>
        <authorList>
            <consortium name="DOE Joint Genome Institute"/>
            <person name="Kjaerbolling I."/>
            <person name="Vesth T."/>
            <person name="Frisvad J.C."/>
            <person name="Nybo J.L."/>
            <person name="Theobald S."/>
            <person name="Kildgaard S."/>
            <person name="Isbrandt T."/>
            <person name="Kuo A."/>
            <person name="Sato A."/>
            <person name="Lyhne E.K."/>
            <person name="Kogle M.E."/>
            <person name="Wiebenga A."/>
            <person name="Kun R.S."/>
            <person name="Lubbers R.J."/>
            <person name="Makela M.R."/>
            <person name="Barry K."/>
            <person name="Chovatia M."/>
            <person name="Clum A."/>
            <person name="Daum C."/>
            <person name="Haridas S."/>
            <person name="He G."/>
            <person name="LaButti K."/>
            <person name="Lipzen A."/>
            <person name="Mondo S."/>
            <person name="Riley R."/>
            <person name="Salamov A."/>
            <person name="Simmons B.A."/>
            <person name="Magnuson J.K."/>
            <person name="Henrissat B."/>
            <person name="Mortensen U.H."/>
            <person name="Larsen T.O."/>
            <person name="Devries R.P."/>
            <person name="Grigoriev I.V."/>
            <person name="Machida M."/>
            <person name="Baker S.E."/>
            <person name="Andersen M.R."/>
        </authorList>
    </citation>
    <scope>NUCLEOTIDE SEQUENCE [LARGE SCALE GENOMIC DNA]</scope>
    <source>
        <strain evidence="2 3">CBS 117626</strain>
    </source>
</reference>